<gene>
    <name evidence="12" type="ORF">KILIM_051_00150</name>
</gene>
<evidence type="ECO:0000259" key="10">
    <source>
        <dbReference type="Pfam" id="PF13231"/>
    </source>
</evidence>
<feature type="transmembrane region" description="Helical" evidence="9">
    <location>
        <begin position="345"/>
        <end position="362"/>
    </location>
</feature>
<dbReference type="PANTHER" id="PTHR33908">
    <property type="entry name" value="MANNOSYLTRANSFERASE YKCB-RELATED"/>
    <property type="match status" value="1"/>
</dbReference>
<feature type="domain" description="Glycosyltransferase RgtA/B/C/D-like" evidence="10">
    <location>
        <begin position="122"/>
        <end position="276"/>
    </location>
</feature>
<dbReference type="InterPro" id="IPR056785">
    <property type="entry name" value="YkcA/B-like_C"/>
</dbReference>
<feature type="transmembrane region" description="Helical" evidence="9">
    <location>
        <begin position="266"/>
        <end position="284"/>
    </location>
</feature>
<dbReference type="GO" id="GO:0005886">
    <property type="term" value="C:plasma membrane"/>
    <property type="evidence" value="ECO:0007669"/>
    <property type="project" value="UniProtKB-SubCell"/>
</dbReference>
<dbReference type="PANTHER" id="PTHR33908:SF3">
    <property type="entry name" value="UNDECAPRENYL PHOSPHATE-ALPHA-4-AMINO-4-DEOXY-L-ARABINOSE ARABINOSYL TRANSFERASE"/>
    <property type="match status" value="1"/>
</dbReference>
<feature type="region of interest" description="Disordered" evidence="8">
    <location>
        <begin position="23"/>
        <end position="57"/>
    </location>
</feature>
<feature type="transmembrane region" description="Helical" evidence="9">
    <location>
        <begin position="67"/>
        <end position="85"/>
    </location>
</feature>
<dbReference type="EMBL" id="BAHD01000051">
    <property type="protein sequence ID" value="GAB96873.1"/>
    <property type="molecule type" value="Genomic_DNA"/>
</dbReference>
<dbReference type="AlphaFoldDB" id="K6VKY8"/>
<evidence type="ECO:0000259" key="11">
    <source>
        <dbReference type="Pfam" id="PF24878"/>
    </source>
</evidence>
<feature type="compositionally biased region" description="Gly residues" evidence="8">
    <location>
        <begin position="528"/>
        <end position="545"/>
    </location>
</feature>
<evidence type="ECO:0000256" key="7">
    <source>
        <dbReference type="ARBA" id="ARBA00023136"/>
    </source>
</evidence>
<feature type="domain" description="Putative mannosyltransferase YkcA/B-like C-terminal" evidence="11">
    <location>
        <begin position="587"/>
        <end position="676"/>
    </location>
</feature>
<keyword evidence="3" id="KW-0328">Glycosyltransferase</keyword>
<dbReference type="Proteomes" id="UP000008366">
    <property type="component" value="Unassembled WGS sequence"/>
</dbReference>
<proteinExistence type="predicted"/>
<dbReference type="InterPro" id="IPR038731">
    <property type="entry name" value="RgtA/B/C-like"/>
</dbReference>
<dbReference type="eggNOG" id="COG1807">
    <property type="taxonomic scope" value="Bacteria"/>
</dbReference>
<evidence type="ECO:0000256" key="1">
    <source>
        <dbReference type="ARBA" id="ARBA00004651"/>
    </source>
</evidence>
<name>K6VKY8_9MICO</name>
<feature type="transmembrane region" description="Helical" evidence="9">
    <location>
        <begin position="143"/>
        <end position="164"/>
    </location>
</feature>
<evidence type="ECO:0000256" key="2">
    <source>
        <dbReference type="ARBA" id="ARBA00022475"/>
    </source>
</evidence>
<evidence type="ECO:0000256" key="4">
    <source>
        <dbReference type="ARBA" id="ARBA00022679"/>
    </source>
</evidence>
<keyword evidence="7 9" id="KW-0472">Membrane</keyword>
<dbReference type="GO" id="GO:0009103">
    <property type="term" value="P:lipopolysaccharide biosynthetic process"/>
    <property type="evidence" value="ECO:0007669"/>
    <property type="project" value="UniProtKB-ARBA"/>
</dbReference>
<accession>K6VKY8</accession>
<feature type="transmembrane region" description="Helical" evidence="9">
    <location>
        <begin position="433"/>
        <end position="454"/>
    </location>
</feature>
<organism evidence="12 13">
    <name type="scientific">Kineosphaera limosa NBRC 100340</name>
    <dbReference type="NCBI Taxonomy" id="1184609"/>
    <lineage>
        <taxon>Bacteria</taxon>
        <taxon>Bacillati</taxon>
        <taxon>Actinomycetota</taxon>
        <taxon>Actinomycetes</taxon>
        <taxon>Micrococcales</taxon>
        <taxon>Dermatophilaceae</taxon>
        <taxon>Kineosphaera</taxon>
    </lineage>
</organism>
<feature type="transmembrane region" description="Helical" evidence="9">
    <location>
        <begin position="400"/>
        <end position="421"/>
    </location>
</feature>
<protein>
    <submittedName>
        <fullName evidence="12">Putative glycosyltransferase</fullName>
    </submittedName>
</protein>
<keyword evidence="4 12" id="KW-0808">Transferase</keyword>
<comment type="caution">
    <text evidence="12">The sequence shown here is derived from an EMBL/GenBank/DDBJ whole genome shotgun (WGS) entry which is preliminary data.</text>
</comment>
<feature type="transmembrane region" description="Helical" evidence="9">
    <location>
        <begin position="460"/>
        <end position="478"/>
    </location>
</feature>
<keyword evidence="5 9" id="KW-0812">Transmembrane</keyword>
<evidence type="ECO:0000313" key="13">
    <source>
        <dbReference type="Proteomes" id="UP000008366"/>
    </source>
</evidence>
<dbReference type="STRING" id="1184609.KILIM_051_00150"/>
<comment type="subcellular location">
    <subcellularLocation>
        <location evidence="1">Cell membrane</location>
        <topology evidence="1">Multi-pass membrane protein</topology>
    </subcellularLocation>
</comment>
<evidence type="ECO:0000256" key="3">
    <source>
        <dbReference type="ARBA" id="ARBA00022676"/>
    </source>
</evidence>
<dbReference type="InterPro" id="IPR050297">
    <property type="entry name" value="LipidA_mod_glycosyltrf_83"/>
</dbReference>
<feature type="transmembrane region" description="Helical" evidence="9">
    <location>
        <begin position="485"/>
        <end position="504"/>
    </location>
</feature>
<dbReference type="Pfam" id="PF24878">
    <property type="entry name" value="YkcB_C"/>
    <property type="match status" value="1"/>
</dbReference>
<evidence type="ECO:0000256" key="6">
    <source>
        <dbReference type="ARBA" id="ARBA00022989"/>
    </source>
</evidence>
<keyword evidence="6 9" id="KW-1133">Transmembrane helix</keyword>
<feature type="transmembrane region" description="Helical" evidence="9">
    <location>
        <begin position="221"/>
        <end position="236"/>
    </location>
</feature>
<feature type="region of interest" description="Disordered" evidence="8">
    <location>
        <begin position="528"/>
        <end position="570"/>
    </location>
</feature>
<evidence type="ECO:0000313" key="12">
    <source>
        <dbReference type="EMBL" id="GAB96873.1"/>
    </source>
</evidence>
<dbReference type="GO" id="GO:0010041">
    <property type="term" value="P:response to iron(III) ion"/>
    <property type="evidence" value="ECO:0007669"/>
    <property type="project" value="TreeGrafter"/>
</dbReference>
<evidence type="ECO:0000256" key="9">
    <source>
        <dbReference type="SAM" id="Phobius"/>
    </source>
</evidence>
<feature type="transmembrane region" description="Helical" evidence="9">
    <location>
        <begin position="374"/>
        <end position="394"/>
    </location>
</feature>
<dbReference type="Pfam" id="PF13231">
    <property type="entry name" value="PMT_2"/>
    <property type="match status" value="1"/>
</dbReference>
<dbReference type="GO" id="GO:0016763">
    <property type="term" value="F:pentosyltransferase activity"/>
    <property type="evidence" value="ECO:0007669"/>
    <property type="project" value="TreeGrafter"/>
</dbReference>
<keyword evidence="13" id="KW-1185">Reference proteome</keyword>
<sequence length="698" mass="72501">MLVMDIAITQRVAERLRIPRLGGLSRSADDPTQEPRTGRDESSGSTPTSVGAVDASRWRDRPRREQVTFAALLLGTLAFWLYGLSANGYANSFYTAAVQAGSVDWQAFFYGSSDAANSITVDKPPASLWFMALSVRLFGLNSWAILVPEVLMGVATVALVYYGVRRYFGHAAGLLSGVVLALTPVATLMFRFNNPDALLALLLTAACVATMRAVEKANPRWLIAVGVLLGFGFLTKTLQAFLILPVLGLVYLIVAPTTLRKRLLHSLAALAAMIVAGGWWVAIVELVPASMRPYIGGSQTNSFLELTFGYNGLGRISGDEAGSVGPNMGTASIWRMFSSSVGGQISWFIPSALLLLVVGLWLTRKAPRTDLTRAAYLVWGGSMVVTAVVFSLMAGIFHEYYTVALAPYIAAVIGIGAVAAWRRAGSNRARTGSYALAAATAMAATWSFFLLTRVEAYGPLRYIVFGVGMTAALLLLVSTRLHTRFVPFVLAAALLSSLAGPAAYSITTVNSAATGSIVTAGPSSGFSPGGMGGGMSGGPGGGTGGTPPTAPPNATGSTTNGTTTNGTSRMGGMGGLLNATEANTEVVAALQANASDYTWVAAAIGSQNAAGLQLGSGEPVMAIGGFNGSDPSPTLAQFQEYVANGQIHYFLAGGGFGGQNGGSSASSEISTWVQANFTTVDIGGTTFYDLTAPVSSAN</sequence>
<feature type="transmembrane region" description="Helical" evidence="9">
    <location>
        <begin position="171"/>
        <end position="191"/>
    </location>
</feature>
<reference evidence="12 13" key="1">
    <citation type="submission" date="2012-08" db="EMBL/GenBank/DDBJ databases">
        <title>Whole genome shotgun sequence of Kineosphaera limosa NBRC 100340.</title>
        <authorList>
            <person name="Yoshida I."/>
            <person name="Isaki S."/>
            <person name="Hosoyama A."/>
            <person name="Tsuchikane K."/>
            <person name="Katsumata H."/>
            <person name="Ando Y."/>
            <person name="Ohji S."/>
            <person name="Hamada M."/>
            <person name="Tamura T."/>
            <person name="Yamazoe A."/>
            <person name="Yamazaki S."/>
            <person name="Fujita N."/>
        </authorList>
    </citation>
    <scope>NUCLEOTIDE SEQUENCE [LARGE SCALE GENOMIC DNA]</scope>
    <source>
        <strain evidence="12 13">NBRC 100340</strain>
    </source>
</reference>
<feature type="compositionally biased region" description="Low complexity" evidence="8">
    <location>
        <begin position="552"/>
        <end position="568"/>
    </location>
</feature>
<evidence type="ECO:0000256" key="5">
    <source>
        <dbReference type="ARBA" id="ARBA00022692"/>
    </source>
</evidence>
<evidence type="ECO:0000256" key="8">
    <source>
        <dbReference type="SAM" id="MobiDB-lite"/>
    </source>
</evidence>
<keyword evidence="2" id="KW-1003">Cell membrane</keyword>